<dbReference type="OrthoDB" id="347435at2759"/>
<dbReference type="EMBL" id="LN679118">
    <property type="protein sequence ID" value="CEL54889.1"/>
    <property type="molecule type" value="Genomic_DNA"/>
</dbReference>
<dbReference type="STRING" id="1108050.A0A0B7FD86"/>
<evidence type="ECO:0000313" key="2">
    <source>
        <dbReference type="Proteomes" id="UP000059188"/>
    </source>
</evidence>
<accession>A0A0B7FD86</accession>
<dbReference type="SUPFAM" id="SSF52540">
    <property type="entry name" value="P-loop containing nucleoside triphosphate hydrolases"/>
    <property type="match status" value="1"/>
</dbReference>
<sequence length="614" mass="68041">MIAIAGPTSSVFFTHLSSSSRTALNSALESVQNSSKFEVHSPGILDVMKQQGVDLNQVCLLDPKAEKELSPSDGEEFSWFLFGGILGDDPPRDRTSELRKLGFPNRHLGSVQMTTDTALGVTKRVVVDKVPLQDIPYVDHPTIRFNAKESVEMPFRYITDSKGDPILPEGMKALMKVRGPEQGVRLLVLESQSTFAGCTCTNQFAYNLKKKPKFRPTQAWAYNLQGVAPLFHLLWHTTLGYSGATLDYDIVLVSCISFRSQAKLNGSDGMSYVILSALAPSCLSHLIFVPCLAQACPRTRSILPLAYAPILSLKRSPLKPPSAPSLSDSRGRKEAVGITLGTINNALIVYFRPGKTTLTNQIKAVLGTLPTPIHTIVFSIDDLYLPYNGLIGLGRAHPDNALLQGRGLPGSHDPVLGADILERLSRINTGDDTSISLPVFDKSAYQGFGDRSSETVQVRAPVDVVILEGWCFGFQPLSLAELEKRYSGPEAEGGADKSLHRYFKSHSLKSLETINGNLRNYADLWYRRFTHFIQIVPENLYDVFGWRLQQEHAMKLKNGGRGMTDEEVHDFVARYMPGYELFQDTIELQSNPWIGHGLKVVLDKQRAVMRTEQF</sequence>
<dbReference type="Proteomes" id="UP000059188">
    <property type="component" value="Unassembled WGS sequence"/>
</dbReference>
<protein>
    <submittedName>
        <fullName evidence="1">Uncharacterized protein</fullName>
    </submittedName>
</protein>
<organism evidence="1 2">
    <name type="scientific">Thanatephorus cucumeris (strain AG1-IB / isolate 7/3/14)</name>
    <name type="common">Lettuce bottom rot fungus</name>
    <name type="synonym">Rhizoctonia solani</name>
    <dbReference type="NCBI Taxonomy" id="1108050"/>
    <lineage>
        <taxon>Eukaryota</taxon>
        <taxon>Fungi</taxon>
        <taxon>Dikarya</taxon>
        <taxon>Basidiomycota</taxon>
        <taxon>Agaricomycotina</taxon>
        <taxon>Agaricomycetes</taxon>
        <taxon>Cantharellales</taxon>
        <taxon>Ceratobasidiaceae</taxon>
        <taxon>Rhizoctonia</taxon>
        <taxon>Rhizoctonia solani AG-1</taxon>
    </lineage>
</organism>
<gene>
    <name evidence="1" type="ORF">RSOLAG1IB_07381</name>
</gene>
<dbReference type="Pfam" id="PF04252">
    <property type="entry name" value="SFM1-like"/>
    <property type="match status" value="1"/>
</dbReference>
<dbReference type="PANTHER" id="PTHR35517:SF1">
    <property type="entry name" value="PROTEIN ARGININE N-METHYLTRANSFERASE SFM1"/>
    <property type="match status" value="1"/>
</dbReference>
<dbReference type="InterPro" id="IPR027417">
    <property type="entry name" value="P-loop_NTPase"/>
</dbReference>
<name>A0A0B7FD86_THACB</name>
<dbReference type="AlphaFoldDB" id="A0A0B7FD86"/>
<evidence type="ECO:0000313" key="1">
    <source>
        <dbReference type="EMBL" id="CEL54889.1"/>
    </source>
</evidence>
<dbReference type="Gene3D" id="3.40.50.300">
    <property type="entry name" value="P-loop containing nucleotide triphosphate hydrolases"/>
    <property type="match status" value="1"/>
</dbReference>
<keyword evidence="2" id="KW-1185">Reference proteome</keyword>
<proteinExistence type="predicted"/>
<dbReference type="InterPro" id="IPR007364">
    <property type="entry name" value="SFM1-like"/>
</dbReference>
<dbReference type="PANTHER" id="PTHR35517">
    <property type="entry name" value="PROTEIN ARGININE N-METHYLTRANSFERASE SFM1"/>
    <property type="match status" value="1"/>
</dbReference>
<dbReference type="GO" id="GO:0035241">
    <property type="term" value="F:protein-arginine omega-N monomethyltransferase activity"/>
    <property type="evidence" value="ECO:0007669"/>
    <property type="project" value="TreeGrafter"/>
</dbReference>
<dbReference type="CDD" id="cd18090">
    <property type="entry name" value="Arginine_MT_Sfm1"/>
    <property type="match status" value="1"/>
</dbReference>
<reference evidence="1 2" key="1">
    <citation type="submission" date="2014-11" db="EMBL/GenBank/DDBJ databases">
        <authorList>
            <person name="Wibberg Daniel"/>
        </authorList>
    </citation>
    <scope>NUCLEOTIDE SEQUENCE [LARGE SCALE GENOMIC DNA]</scope>
    <source>
        <strain evidence="1">Rhizoctonia solani AG1-IB 7/3/14</strain>
    </source>
</reference>